<keyword evidence="3" id="KW-1185">Reference proteome</keyword>
<feature type="compositionally biased region" description="Pro residues" evidence="1">
    <location>
        <begin position="82"/>
        <end position="96"/>
    </location>
</feature>
<name>A0ABC8VHX0_9POAL</name>
<dbReference type="Proteomes" id="UP001497457">
    <property type="component" value="Chromosome 10rd"/>
</dbReference>
<proteinExistence type="predicted"/>
<reference evidence="3" key="1">
    <citation type="submission" date="2024-06" db="EMBL/GenBank/DDBJ databases">
        <authorList>
            <person name="Ryan C."/>
        </authorList>
    </citation>
    <scope>NUCLEOTIDE SEQUENCE [LARGE SCALE GENOMIC DNA]</scope>
</reference>
<gene>
    <name evidence="2" type="ORF">URODEC1_LOCUS3670</name>
</gene>
<accession>A0ABC8VHX0</accession>
<evidence type="ECO:0000313" key="2">
    <source>
        <dbReference type="EMBL" id="CAL4891221.1"/>
    </source>
</evidence>
<evidence type="ECO:0000256" key="1">
    <source>
        <dbReference type="SAM" id="MobiDB-lite"/>
    </source>
</evidence>
<reference evidence="2 3" key="2">
    <citation type="submission" date="2024-10" db="EMBL/GenBank/DDBJ databases">
        <authorList>
            <person name="Ryan C."/>
        </authorList>
    </citation>
    <scope>NUCLEOTIDE SEQUENCE [LARGE SCALE GENOMIC DNA]</scope>
</reference>
<feature type="region of interest" description="Disordered" evidence="1">
    <location>
        <begin position="68"/>
        <end position="108"/>
    </location>
</feature>
<dbReference type="EMBL" id="OZ075120">
    <property type="protein sequence ID" value="CAL4891221.1"/>
    <property type="molecule type" value="Genomic_DNA"/>
</dbReference>
<sequence length="204" mass="21938">MPRPPAPPPASSLHPALSGRLSSSCAAVSLHPVHRYFLPSLPPRRSRSRSRASKAWWQLAASRVVSGDGELQASHPTWPEHASPPAPISTLPPPSAQPHTPRRRPSLRLHSTAAAASLASHARLVIDNRAAVAMIAGRGEVPLAQSREGIAECELLCWFVNEGRKSSDQVDEFQSLIELLHACSRLYVSCKSPARALSLCSPVP</sequence>
<dbReference type="AlphaFoldDB" id="A0ABC8VHX0"/>
<protein>
    <submittedName>
        <fullName evidence="2">Uncharacterized protein</fullName>
    </submittedName>
</protein>
<evidence type="ECO:0000313" key="3">
    <source>
        <dbReference type="Proteomes" id="UP001497457"/>
    </source>
</evidence>
<organism evidence="2 3">
    <name type="scientific">Urochloa decumbens</name>
    <dbReference type="NCBI Taxonomy" id="240449"/>
    <lineage>
        <taxon>Eukaryota</taxon>
        <taxon>Viridiplantae</taxon>
        <taxon>Streptophyta</taxon>
        <taxon>Embryophyta</taxon>
        <taxon>Tracheophyta</taxon>
        <taxon>Spermatophyta</taxon>
        <taxon>Magnoliopsida</taxon>
        <taxon>Liliopsida</taxon>
        <taxon>Poales</taxon>
        <taxon>Poaceae</taxon>
        <taxon>PACMAD clade</taxon>
        <taxon>Panicoideae</taxon>
        <taxon>Panicodae</taxon>
        <taxon>Paniceae</taxon>
        <taxon>Melinidinae</taxon>
        <taxon>Urochloa</taxon>
    </lineage>
</organism>